<keyword evidence="2 6" id="KW-0227">DNA damage</keyword>
<keyword evidence="8" id="KW-0378">Hydrolase</keyword>
<protein>
    <recommendedName>
        <fullName evidence="6">Holliday junction branch migration complex subunit RuvA</fullName>
    </recommendedName>
</protein>
<dbReference type="Pfam" id="PF01330">
    <property type="entry name" value="RuvA_N"/>
    <property type="match status" value="1"/>
</dbReference>
<dbReference type="Pfam" id="PF14520">
    <property type="entry name" value="HHH_5"/>
    <property type="match status" value="1"/>
</dbReference>
<dbReference type="InterPro" id="IPR011114">
    <property type="entry name" value="RuvA_C"/>
</dbReference>
<evidence type="ECO:0000256" key="2">
    <source>
        <dbReference type="ARBA" id="ARBA00022763"/>
    </source>
</evidence>
<dbReference type="SMART" id="SM00278">
    <property type="entry name" value="HhH1"/>
    <property type="match status" value="2"/>
</dbReference>
<dbReference type="Proteomes" id="UP001275932">
    <property type="component" value="Unassembled WGS sequence"/>
</dbReference>
<dbReference type="SUPFAM" id="SSF46929">
    <property type="entry name" value="DNA helicase RuvA subunit, C-terminal domain"/>
    <property type="match status" value="1"/>
</dbReference>
<comment type="subunit">
    <text evidence="6">Homotetramer. Forms an RuvA(8)-RuvB(12)-Holliday junction (HJ) complex. HJ DNA is sandwiched between 2 RuvA tetramers; dsDNA enters through RuvA and exits via RuvB. An RuvB hexamer assembles on each DNA strand where it exits the tetramer. Each RuvB hexamer is contacted by two RuvA subunits (via domain III) on 2 adjacent RuvB subunits; this complex drives branch migration. In the full resolvosome a probable DNA-RuvA(4)-RuvB(12)-RuvC(2) complex forms which resolves the HJ.</text>
</comment>
<proteinExistence type="inferred from homology"/>
<dbReference type="GO" id="GO:0016787">
    <property type="term" value="F:hydrolase activity"/>
    <property type="evidence" value="ECO:0007669"/>
    <property type="project" value="UniProtKB-KW"/>
</dbReference>
<dbReference type="EMBL" id="JALBUT010000004">
    <property type="protein sequence ID" value="MDX8415383.1"/>
    <property type="molecule type" value="Genomic_DNA"/>
</dbReference>
<dbReference type="NCBIfam" id="TIGR00084">
    <property type="entry name" value="ruvA"/>
    <property type="match status" value="1"/>
</dbReference>
<organism evidence="8 9">
    <name type="scientific">Intestinicryptomonas porci</name>
    <dbReference type="NCBI Taxonomy" id="2926320"/>
    <lineage>
        <taxon>Bacteria</taxon>
        <taxon>Pseudomonadati</taxon>
        <taxon>Verrucomicrobiota</taxon>
        <taxon>Opitutia</taxon>
        <taxon>Opitutales</taxon>
        <taxon>Intestinicryptomonaceae</taxon>
        <taxon>Intestinicryptomonas</taxon>
    </lineage>
</organism>
<evidence type="ECO:0000256" key="5">
    <source>
        <dbReference type="ARBA" id="ARBA00023204"/>
    </source>
</evidence>
<comment type="subcellular location">
    <subcellularLocation>
        <location evidence="6">Cytoplasm</location>
    </subcellularLocation>
</comment>
<dbReference type="InterPro" id="IPR003583">
    <property type="entry name" value="Hlx-hairpin-Hlx_DNA-bd_motif"/>
</dbReference>
<comment type="caution">
    <text evidence="6">Lacks conserved residue(s) required for the propagation of feature annotation.</text>
</comment>
<dbReference type="SUPFAM" id="SSF47781">
    <property type="entry name" value="RuvA domain 2-like"/>
    <property type="match status" value="1"/>
</dbReference>
<keyword evidence="5 6" id="KW-0234">DNA repair</keyword>
<dbReference type="Gene3D" id="1.10.150.20">
    <property type="entry name" value="5' to 3' exonuclease, C-terminal subdomain"/>
    <property type="match status" value="1"/>
</dbReference>
<dbReference type="RefSeq" id="WP_370396830.1">
    <property type="nucleotide sequence ID" value="NZ_JALBUT010000004.1"/>
</dbReference>
<dbReference type="Gene3D" id="2.40.50.140">
    <property type="entry name" value="Nucleic acid-binding proteins"/>
    <property type="match status" value="1"/>
</dbReference>
<accession>A0ABU4WFP2</accession>
<keyword evidence="1 6" id="KW-0963">Cytoplasm</keyword>
<dbReference type="InterPro" id="IPR012340">
    <property type="entry name" value="NA-bd_OB-fold"/>
</dbReference>
<feature type="region of interest" description="Domain I" evidence="6">
    <location>
        <begin position="1"/>
        <end position="64"/>
    </location>
</feature>
<evidence type="ECO:0000259" key="7">
    <source>
        <dbReference type="SMART" id="SM00278"/>
    </source>
</evidence>
<evidence type="ECO:0000256" key="4">
    <source>
        <dbReference type="ARBA" id="ARBA00023172"/>
    </source>
</evidence>
<keyword evidence="3 6" id="KW-0238">DNA-binding</keyword>
<evidence type="ECO:0000256" key="3">
    <source>
        <dbReference type="ARBA" id="ARBA00023125"/>
    </source>
</evidence>
<dbReference type="InterPro" id="IPR036267">
    <property type="entry name" value="RuvA_C_sf"/>
</dbReference>
<comment type="similarity">
    <text evidence="6">Belongs to the RuvA family.</text>
</comment>
<dbReference type="HAMAP" id="MF_00031">
    <property type="entry name" value="DNA_HJ_migration_RuvA"/>
    <property type="match status" value="1"/>
</dbReference>
<feature type="domain" description="Helix-hairpin-helix DNA-binding motif class 1" evidence="7">
    <location>
        <begin position="109"/>
        <end position="128"/>
    </location>
</feature>
<dbReference type="InterPro" id="IPR000085">
    <property type="entry name" value="RuvA"/>
</dbReference>
<evidence type="ECO:0000313" key="9">
    <source>
        <dbReference type="Proteomes" id="UP001275932"/>
    </source>
</evidence>
<dbReference type="Pfam" id="PF07499">
    <property type="entry name" value="RuvA_C"/>
    <property type="match status" value="1"/>
</dbReference>
<reference evidence="8 9" key="1">
    <citation type="submission" date="2022-03" db="EMBL/GenBank/DDBJ databases">
        <title>Novel taxa within the pig intestine.</title>
        <authorList>
            <person name="Wylensek D."/>
            <person name="Bishof K."/>
            <person name="Afrizal A."/>
            <person name="Clavel T."/>
        </authorList>
    </citation>
    <scope>NUCLEOTIDE SEQUENCE [LARGE SCALE GENOMIC DNA]</scope>
    <source>
        <strain evidence="8 9">CLA-KB-P66</strain>
    </source>
</reference>
<comment type="domain">
    <text evidence="6">Has three domains with a flexible linker between the domains II and III and assumes an 'L' shape. Domain III is highly mobile and contacts RuvB.</text>
</comment>
<dbReference type="InterPro" id="IPR010994">
    <property type="entry name" value="RuvA_2-like"/>
</dbReference>
<feature type="domain" description="Helix-hairpin-helix DNA-binding motif class 1" evidence="7">
    <location>
        <begin position="74"/>
        <end position="93"/>
    </location>
</feature>
<gene>
    <name evidence="6 8" type="primary">ruvA</name>
    <name evidence="8" type="ORF">MOX91_04205</name>
</gene>
<dbReference type="SUPFAM" id="SSF50249">
    <property type="entry name" value="Nucleic acid-binding proteins"/>
    <property type="match status" value="1"/>
</dbReference>
<name>A0ABU4WFP2_9BACT</name>
<dbReference type="InterPro" id="IPR013849">
    <property type="entry name" value="DNA_helicase_Holl-junc_RuvA_I"/>
</dbReference>
<evidence type="ECO:0000256" key="6">
    <source>
        <dbReference type="HAMAP-Rule" id="MF_00031"/>
    </source>
</evidence>
<evidence type="ECO:0000313" key="8">
    <source>
        <dbReference type="EMBL" id="MDX8415383.1"/>
    </source>
</evidence>
<comment type="caution">
    <text evidence="8">The sequence shown here is derived from an EMBL/GenBank/DDBJ whole genome shotgun (WGS) entry which is preliminary data.</text>
</comment>
<dbReference type="GO" id="GO:0003678">
    <property type="term" value="F:DNA helicase activity"/>
    <property type="evidence" value="ECO:0007669"/>
    <property type="project" value="UniProtKB-EC"/>
</dbReference>
<dbReference type="Gene3D" id="1.10.8.10">
    <property type="entry name" value="DNA helicase RuvA subunit, C-terminal domain"/>
    <property type="match status" value="1"/>
</dbReference>
<feature type="region of interest" description="Domain III" evidence="6">
    <location>
        <begin position="145"/>
        <end position="200"/>
    </location>
</feature>
<evidence type="ECO:0000256" key="1">
    <source>
        <dbReference type="ARBA" id="ARBA00022490"/>
    </source>
</evidence>
<keyword evidence="9" id="KW-1185">Reference proteome</keyword>
<sequence length="200" mass="21254">MIVGIRGKLVKATPLSAIIDVNGIFYEVNIPVTTAERLSGINSEVFLHTHAIYREDSQTLYGFATISERDFFKMLVEKVSGIGPKIALNIMSRMSVETLRCAIESGDVALLSKCQGIGKKTAERLIVELRGAFGATASQPSGAQSSPDSPLPPSKFADAVAALAALGFKLSDADKAVRNAASKLPENASTEEIVKTALRS</sequence>
<keyword evidence="4 6" id="KW-0233">DNA recombination</keyword>
<comment type="function">
    <text evidence="6">The RuvA-RuvB-RuvC complex processes Holliday junction (HJ) DNA during genetic recombination and DNA repair, while the RuvA-RuvB complex plays an important role in the rescue of blocked DNA replication forks via replication fork reversal (RFR). RuvA specifically binds to HJ cruciform DNA, conferring on it an open structure. The RuvB hexamer acts as an ATP-dependent pump, pulling dsDNA into and through the RuvAB complex. HJ branch migration allows RuvC to scan DNA until it finds its consensus sequence, where it cleaves and resolves the cruciform DNA.</text>
</comment>